<dbReference type="Gene3D" id="1.50.10.100">
    <property type="entry name" value="Chondroitin AC/alginate lyase"/>
    <property type="match status" value="1"/>
</dbReference>
<feature type="compositionally biased region" description="Low complexity" evidence="1">
    <location>
        <begin position="50"/>
        <end position="61"/>
    </location>
</feature>
<feature type="signal peptide" evidence="2">
    <location>
        <begin position="1"/>
        <end position="19"/>
    </location>
</feature>
<evidence type="ECO:0000256" key="2">
    <source>
        <dbReference type="SAM" id="SignalP"/>
    </source>
</evidence>
<gene>
    <name evidence="3" type="primary">bv66a</name>
</gene>
<dbReference type="EMBL" id="FN543434">
    <property type="protein sequence ID" value="CBA62593.1"/>
    <property type="molecule type" value="mRNA"/>
</dbReference>
<proteinExistence type="evidence at transcript level"/>
<evidence type="ECO:0000256" key="1">
    <source>
        <dbReference type="SAM" id="MobiDB-lite"/>
    </source>
</evidence>
<accession>D7FB27</accession>
<reference evidence="3" key="1">
    <citation type="submission" date="2009-08" db="EMBL/GenBank/DDBJ databases">
        <title>Identification of bracovirus particle proteins and analysis of their transcript levels at the stage of virion formation.</title>
        <authorList>
            <person name="Wetterwald C."/>
            <person name="Roth T."/>
            <person name="Kaeslin M."/>
            <person name="Anaheim M."/>
            <person name="Wespi G."/>
            <person name="Heller M."/>
            <person name="Meser P."/>
            <person name="Roditi I."/>
            <person name="Pfister-Wilhelm R."/>
            <person name="Bezier A."/>
            <person name="Gyapay G."/>
            <person name="Drezen J.M."/>
            <person name="Lanzrein B."/>
        </authorList>
    </citation>
    <scope>NUCLEOTIDE SEQUENCE</scope>
    <source>
        <tissue evidence="3">Ovary</tissue>
    </source>
</reference>
<evidence type="ECO:0000313" key="3">
    <source>
        <dbReference type="EMBL" id="CBA62593.1"/>
    </source>
</evidence>
<feature type="region of interest" description="Disordered" evidence="1">
    <location>
        <begin position="32"/>
        <end position="61"/>
    </location>
</feature>
<dbReference type="InterPro" id="IPR008929">
    <property type="entry name" value="Chondroitin_lyas"/>
</dbReference>
<feature type="compositionally biased region" description="Polar residues" evidence="1">
    <location>
        <begin position="34"/>
        <end position="49"/>
    </location>
</feature>
<protein>
    <submittedName>
        <fullName evidence="3">BVpp66a protein</fullName>
    </submittedName>
</protein>
<feature type="chain" id="PRO_5003095095" evidence="2">
    <location>
        <begin position="20"/>
        <end position="481"/>
    </location>
</feature>
<organism evidence="3">
    <name type="scientific">Chelonus inanitus</name>
    <dbReference type="NCBI Taxonomy" id="49201"/>
    <lineage>
        <taxon>Eukaryota</taxon>
        <taxon>Metazoa</taxon>
        <taxon>Ecdysozoa</taxon>
        <taxon>Arthropoda</taxon>
        <taxon>Hexapoda</taxon>
        <taxon>Insecta</taxon>
        <taxon>Pterygota</taxon>
        <taxon>Neoptera</taxon>
        <taxon>Endopterygota</taxon>
        <taxon>Hymenoptera</taxon>
        <taxon>Apocrita</taxon>
        <taxon>Ichneumonoidea</taxon>
        <taxon>Braconidae</taxon>
        <taxon>Cheloninae</taxon>
        <taxon>Chelonus</taxon>
    </lineage>
</organism>
<keyword evidence="2" id="KW-0732">Signal</keyword>
<sequence>MGKGIIATIIVCLCIVALAVVLKPTVYPEVPSPSRINPLSRRSISDSNATNLPTNLPTNSPENLLKNSPTHLPIPDPIVSNVKQIIVADNSSTKQNLESKEFKELLSQYKPNSPVQLPNTLKNWQESDYDFQNLCDFGYQLLQLYEETNHTNEIYEAIAAALIQEIGEALKDYQSDSKEAFGFSGVWIYMITYLAKFLIAYEYIGNNENIKHSICHSLLTKMVSSISKGADSEVGMQNVLSLHFGVIRLSTNYLYDKPSYNNELDQINQSKTISSLNIPINNSDEIEEGVYRDGSSIKSPNVASYEYFARLFTYPNYIFYSNMCQVIGPETGNLPTIIETIFRKILHPQINYVPFGLFDMDGSIRKSNWWNGQGEIGVFIFPLIGLGVFKNNEVMFSVRVQRPNIAACMIDSEGTGDCILGSIQLRRIYQINRTYPTELKWNQLSKEPGIISVIYEESPIYIKNQSEFQENTYSCSNVDQN</sequence>
<name>D7FB27_9HYME</name>
<dbReference type="AlphaFoldDB" id="D7FB27"/>